<feature type="binding site" evidence="7">
    <location>
        <position position="94"/>
    </location>
    <ligand>
        <name>ATP</name>
        <dbReference type="ChEBI" id="CHEBI:30616"/>
    </ligand>
</feature>
<dbReference type="Pfam" id="PF00069">
    <property type="entry name" value="Pkinase"/>
    <property type="match status" value="1"/>
</dbReference>
<evidence type="ECO:0000259" key="9">
    <source>
        <dbReference type="PROSITE" id="PS50011"/>
    </source>
</evidence>
<dbReference type="SUPFAM" id="SSF56112">
    <property type="entry name" value="Protein kinase-like (PK-like)"/>
    <property type="match status" value="1"/>
</dbReference>
<proteinExistence type="inferred from homology"/>
<comment type="caution">
    <text evidence="10">The sequence shown here is derived from an EMBL/GenBank/DDBJ whole genome shotgun (WGS) entry which is preliminary data.</text>
</comment>
<dbReference type="AlphaFoldDB" id="A0A016VGI1"/>
<gene>
    <name evidence="10" type="primary">Acey_s0010.g1139</name>
    <name evidence="10" type="ORF">Y032_0010g1139</name>
</gene>
<dbReference type="Gene3D" id="1.10.510.10">
    <property type="entry name" value="Transferase(Phosphotransferase) domain 1"/>
    <property type="match status" value="1"/>
</dbReference>
<evidence type="ECO:0000256" key="6">
    <source>
        <dbReference type="ARBA" id="ARBA00022840"/>
    </source>
</evidence>
<dbReference type="EMBL" id="JARK01001346">
    <property type="protein sequence ID" value="EYC26406.1"/>
    <property type="molecule type" value="Genomic_DNA"/>
</dbReference>
<feature type="domain" description="Protein kinase" evidence="9">
    <location>
        <begin position="67"/>
        <end position="344"/>
    </location>
</feature>
<dbReference type="InterPro" id="IPR050235">
    <property type="entry name" value="CK1_Ser-Thr_kinase"/>
</dbReference>
<dbReference type="PROSITE" id="PS00107">
    <property type="entry name" value="PROTEIN_KINASE_ATP"/>
    <property type="match status" value="1"/>
</dbReference>
<evidence type="ECO:0000256" key="5">
    <source>
        <dbReference type="ARBA" id="ARBA00022777"/>
    </source>
</evidence>
<dbReference type="GO" id="GO:0004674">
    <property type="term" value="F:protein serine/threonine kinase activity"/>
    <property type="evidence" value="ECO:0007669"/>
    <property type="project" value="UniProtKB-KW"/>
</dbReference>
<dbReference type="InterPro" id="IPR017441">
    <property type="entry name" value="Protein_kinase_ATP_BS"/>
</dbReference>
<keyword evidence="6 7" id="KW-0067">ATP-binding</keyword>
<dbReference type="InterPro" id="IPR047916">
    <property type="entry name" value="TTBK_Asator-like_STKc"/>
</dbReference>
<evidence type="ECO:0000256" key="8">
    <source>
        <dbReference type="RuleBase" id="RU000304"/>
    </source>
</evidence>
<dbReference type="Proteomes" id="UP000024635">
    <property type="component" value="Unassembled WGS sequence"/>
</dbReference>
<evidence type="ECO:0000256" key="4">
    <source>
        <dbReference type="ARBA" id="ARBA00022741"/>
    </source>
</evidence>
<accession>A0A016VGI1</accession>
<dbReference type="PANTHER" id="PTHR11909">
    <property type="entry name" value="CASEIN KINASE-RELATED"/>
    <property type="match status" value="1"/>
</dbReference>
<dbReference type="CDD" id="cd14017">
    <property type="entry name" value="STKc_TTBK"/>
    <property type="match status" value="1"/>
</dbReference>
<dbReference type="FunFam" id="1.10.510.10:FF:000669">
    <property type="entry name" value="Tau TuBulin Kinase"/>
    <property type="match status" value="1"/>
</dbReference>
<dbReference type="InterPro" id="IPR008271">
    <property type="entry name" value="Ser/Thr_kinase_AS"/>
</dbReference>
<dbReference type="PROSITE" id="PS50011">
    <property type="entry name" value="PROTEIN_KINASE_DOM"/>
    <property type="match status" value="1"/>
</dbReference>
<evidence type="ECO:0000313" key="11">
    <source>
        <dbReference type="Proteomes" id="UP000024635"/>
    </source>
</evidence>
<keyword evidence="3" id="KW-0808">Transferase</keyword>
<evidence type="ECO:0000256" key="3">
    <source>
        <dbReference type="ARBA" id="ARBA00022679"/>
    </source>
</evidence>
<evidence type="ECO:0000256" key="7">
    <source>
        <dbReference type="PROSITE-ProRule" id="PRU10141"/>
    </source>
</evidence>
<evidence type="ECO:0000256" key="2">
    <source>
        <dbReference type="ARBA" id="ARBA00022527"/>
    </source>
</evidence>
<protein>
    <recommendedName>
        <fullName evidence="1">non-specific serine/threonine protein kinase</fullName>
        <ecNumber evidence="1">2.7.11.1</ecNumber>
    </recommendedName>
</protein>
<name>A0A016VGI1_9BILA</name>
<dbReference type="PROSITE" id="PS00108">
    <property type="entry name" value="PROTEIN_KINASE_ST"/>
    <property type="match status" value="1"/>
</dbReference>
<dbReference type="OrthoDB" id="5979581at2759"/>
<dbReference type="SMART" id="SM00220">
    <property type="entry name" value="S_TKc"/>
    <property type="match status" value="1"/>
</dbReference>
<dbReference type="InterPro" id="IPR011009">
    <property type="entry name" value="Kinase-like_dom_sf"/>
</dbReference>
<sequence length="350" mass="40518">MGLVCDFQTHASIRGRFSMKTGQRGMKFSMKKTRGRREAVNVRLSYGCDATGAYSSSYSRRHPIERWYVEKKLGEGGFGAVYRVRDQTGQYALKVEGVDEKVQVLKMEVFVLTELAARGGRHFCRIEDKGRFGNFNYVVMTLVGKSLQNLRKERPTQCLTLACALSVGIQCLEALEDLHGIGYLHRDVKPGNYTIGRPELRELRKVYILDFGMCRKFTNDQGVIRKPRAAAGFRGTVRYAPISCHMQRELCRKDDVETWIYQQVELTVGRVPWREVQDMNQVGEYKKRCRQPPGLYELFAPPCPKEFIEILQIVDALKYYDQPNYQQIYGLMRRALQNCGQPEFPYDWER</sequence>
<keyword evidence="2 8" id="KW-0723">Serine/threonine-protein kinase</keyword>
<dbReference type="GO" id="GO:0005524">
    <property type="term" value="F:ATP binding"/>
    <property type="evidence" value="ECO:0007669"/>
    <property type="project" value="UniProtKB-UniRule"/>
</dbReference>
<dbReference type="STRING" id="53326.A0A016VGI1"/>
<reference evidence="11" key="1">
    <citation type="journal article" date="2015" name="Nat. Genet.">
        <title>The genome and transcriptome of the zoonotic hookworm Ancylostoma ceylanicum identify infection-specific gene families.</title>
        <authorList>
            <person name="Schwarz E.M."/>
            <person name="Hu Y."/>
            <person name="Antoshechkin I."/>
            <person name="Miller M.M."/>
            <person name="Sternberg P.W."/>
            <person name="Aroian R.V."/>
        </authorList>
    </citation>
    <scope>NUCLEOTIDE SEQUENCE</scope>
    <source>
        <strain evidence="11">HY135</strain>
    </source>
</reference>
<keyword evidence="11" id="KW-1185">Reference proteome</keyword>
<keyword evidence="4 7" id="KW-0547">Nucleotide-binding</keyword>
<dbReference type="EC" id="2.7.11.1" evidence="1"/>
<dbReference type="InterPro" id="IPR000719">
    <property type="entry name" value="Prot_kinase_dom"/>
</dbReference>
<keyword evidence="5" id="KW-0418">Kinase</keyword>
<evidence type="ECO:0000256" key="1">
    <source>
        <dbReference type="ARBA" id="ARBA00012513"/>
    </source>
</evidence>
<organism evidence="10 11">
    <name type="scientific">Ancylostoma ceylanicum</name>
    <dbReference type="NCBI Taxonomy" id="53326"/>
    <lineage>
        <taxon>Eukaryota</taxon>
        <taxon>Metazoa</taxon>
        <taxon>Ecdysozoa</taxon>
        <taxon>Nematoda</taxon>
        <taxon>Chromadorea</taxon>
        <taxon>Rhabditida</taxon>
        <taxon>Rhabditina</taxon>
        <taxon>Rhabditomorpha</taxon>
        <taxon>Strongyloidea</taxon>
        <taxon>Ancylostomatidae</taxon>
        <taxon>Ancylostomatinae</taxon>
        <taxon>Ancylostoma</taxon>
    </lineage>
</organism>
<evidence type="ECO:0000313" key="10">
    <source>
        <dbReference type="EMBL" id="EYC26406.1"/>
    </source>
</evidence>
<comment type="similarity">
    <text evidence="8">Belongs to the protein kinase superfamily.</text>
</comment>